<organism evidence="2 3">
    <name type="scientific">Andalucia godoyi</name>
    <name type="common">Flagellate</name>
    <dbReference type="NCBI Taxonomy" id="505711"/>
    <lineage>
        <taxon>Eukaryota</taxon>
        <taxon>Discoba</taxon>
        <taxon>Jakobida</taxon>
        <taxon>Andalucina</taxon>
        <taxon>Andaluciidae</taxon>
        <taxon>Andalucia</taxon>
    </lineage>
</organism>
<dbReference type="EMBL" id="VRVR01000053">
    <property type="protein sequence ID" value="KAF0852202.1"/>
    <property type="molecule type" value="Genomic_DNA"/>
</dbReference>
<dbReference type="GO" id="GO:1902555">
    <property type="term" value="C:endoribonuclease complex"/>
    <property type="evidence" value="ECO:0007669"/>
    <property type="project" value="UniProtKB-ARBA"/>
</dbReference>
<evidence type="ECO:0000256" key="1">
    <source>
        <dbReference type="ARBA" id="ARBA00022694"/>
    </source>
</evidence>
<dbReference type="InterPro" id="IPR038085">
    <property type="entry name" value="Rnp2-like_sf"/>
</dbReference>
<dbReference type="SUPFAM" id="SSF160350">
    <property type="entry name" value="Rnp2-like"/>
    <property type="match status" value="1"/>
</dbReference>
<dbReference type="Proteomes" id="UP000799049">
    <property type="component" value="Unassembled WGS sequence"/>
</dbReference>
<protein>
    <submittedName>
        <fullName evidence="2">Nuclear ribonuclease P subunit Rpp14 (p14)</fullName>
    </submittedName>
</protein>
<evidence type="ECO:0000313" key="2">
    <source>
        <dbReference type="EMBL" id="KAF0852202.1"/>
    </source>
</evidence>
<gene>
    <name evidence="2" type="ORF">ANDGO_03504</name>
</gene>
<dbReference type="GO" id="GO:1990904">
    <property type="term" value="C:ribonucleoprotein complex"/>
    <property type="evidence" value="ECO:0007669"/>
    <property type="project" value="UniProtKB-ARBA"/>
</dbReference>
<name>A0A8K0AFY1_ANDGO</name>
<proteinExistence type="predicted"/>
<keyword evidence="1" id="KW-0819">tRNA processing</keyword>
<keyword evidence="3" id="KW-1185">Reference proteome</keyword>
<dbReference type="AlphaFoldDB" id="A0A8K0AFY1"/>
<evidence type="ECO:0000313" key="3">
    <source>
        <dbReference type="Proteomes" id="UP000799049"/>
    </source>
</evidence>
<dbReference type="GO" id="GO:0008033">
    <property type="term" value="P:tRNA processing"/>
    <property type="evidence" value="ECO:0007669"/>
    <property type="project" value="UniProtKB-KW"/>
</dbReference>
<comment type="caution">
    <text evidence="2">The sequence shown here is derived from an EMBL/GenBank/DDBJ whole genome shotgun (WGS) entry which is preliminary data.</text>
</comment>
<reference evidence="2" key="1">
    <citation type="submission" date="2019-09" db="EMBL/GenBank/DDBJ databases">
        <title>The Mitochondrial Proteome of the Jakobid, Andalucia godoyi, a Protist With the Most Gene-Rich and Bacteria-Like Mitochondrial Genome.</title>
        <authorList>
            <person name="Gray M.W."/>
            <person name="Burger G."/>
            <person name="Derelle R."/>
            <person name="Klimes V."/>
            <person name="Leger M."/>
            <person name="Sarrasin M."/>
            <person name="Vlcek C."/>
            <person name="Roger A.J."/>
            <person name="Elias M."/>
            <person name="Lang B.F."/>
        </authorList>
    </citation>
    <scope>NUCLEOTIDE SEQUENCE</scope>
    <source>
        <strain evidence="2">And28</strain>
    </source>
</reference>
<accession>A0A8K0AFY1</accession>
<sequence length="124" mass="13343">MESEVTIAIDRVFIPFVLQPSGSSASDVRRLNASAAKYVLTRTLGGLFGSVGGSFTVDLVHFDEDTGRGILATYDRDAWKVVSALALCRTGPSNEDILFETGLVSPFLTDLVFPNQHPLSIPAQ</sequence>